<dbReference type="InterPro" id="IPR036097">
    <property type="entry name" value="HisK_dim/P_sf"/>
</dbReference>
<keyword evidence="8" id="KW-0418">Kinase</keyword>
<dbReference type="Pfam" id="PF13188">
    <property type="entry name" value="PAS_8"/>
    <property type="match status" value="1"/>
</dbReference>
<dbReference type="SMART" id="SM00387">
    <property type="entry name" value="HATPase_c"/>
    <property type="match status" value="1"/>
</dbReference>
<keyword evidence="12 13" id="KW-0472">Membrane</keyword>
<keyword evidence="11" id="KW-0902">Two-component regulatory system</keyword>
<evidence type="ECO:0000256" key="1">
    <source>
        <dbReference type="ARBA" id="ARBA00000085"/>
    </source>
</evidence>
<dbReference type="InterPro" id="IPR003660">
    <property type="entry name" value="HAMP_dom"/>
</dbReference>
<evidence type="ECO:0000259" key="15">
    <source>
        <dbReference type="PROSITE" id="PS50885"/>
    </source>
</evidence>
<dbReference type="GO" id="GO:0000155">
    <property type="term" value="F:phosphorelay sensor kinase activity"/>
    <property type="evidence" value="ECO:0007669"/>
    <property type="project" value="InterPro"/>
</dbReference>
<dbReference type="InterPro" id="IPR004358">
    <property type="entry name" value="Sig_transdc_His_kin-like_C"/>
</dbReference>
<dbReference type="SUPFAM" id="SSF55874">
    <property type="entry name" value="ATPase domain of HSP90 chaperone/DNA topoisomerase II/histidine kinase"/>
    <property type="match status" value="1"/>
</dbReference>
<dbReference type="InterPro" id="IPR029016">
    <property type="entry name" value="GAF-like_dom_sf"/>
</dbReference>
<evidence type="ECO:0000256" key="13">
    <source>
        <dbReference type="SAM" id="Phobius"/>
    </source>
</evidence>
<evidence type="ECO:0000256" key="2">
    <source>
        <dbReference type="ARBA" id="ARBA00004141"/>
    </source>
</evidence>
<dbReference type="InterPro" id="IPR036890">
    <property type="entry name" value="HATPase_C_sf"/>
</dbReference>
<accession>A0A2A6RPG5</accession>
<reference evidence="17" key="1">
    <citation type="submission" date="2017-08" db="EMBL/GenBank/DDBJ databases">
        <authorList>
            <person name="Grouzdev D.S."/>
            <person name="Gaisin V.A."/>
            <person name="Rysina M.S."/>
            <person name="Gorlenko V.M."/>
        </authorList>
    </citation>
    <scope>NUCLEOTIDE SEQUENCE [LARGE SCALE GENOMIC DNA]</scope>
    <source>
        <strain evidence="17">Kir15-3F</strain>
    </source>
</reference>
<keyword evidence="10 13" id="KW-1133">Transmembrane helix</keyword>
<dbReference type="InterPro" id="IPR003661">
    <property type="entry name" value="HisK_dim/P_dom"/>
</dbReference>
<evidence type="ECO:0000256" key="9">
    <source>
        <dbReference type="ARBA" id="ARBA00022840"/>
    </source>
</evidence>
<dbReference type="Pfam" id="PF00672">
    <property type="entry name" value="HAMP"/>
    <property type="match status" value="1"/>
</dbReference>
<feature type="transmembrane region" description="Helical" evidence="13">
    <location>
        <begin position="20"/>
        <end position="40"/>
    </location>
</feature>
<dbReference type="Gene3D" id="6.10.340.10">
    <property type="match status" value="1"/>
</dbReference>
<evidence type="ECO:0000256" key="11">
    <source>
        <dbReference type="ARBA" id="ARBA00023012"/>
    </source>
</evidence>
<comment type="caution">
    <text evidence="16">The sequence shown here is derived from an EMBL/GenBank/DDBJ whole genome shotgun (WGS) entry which is preliminary data.</text>
</comment>
<dbReference type="OrthoDB" id="9796330at2"/>
<name>A0A2A6RPG5_9CHLR</name>
<dbReference type="InterPro" id="IPR005467">
    <property type="entry name" value="His_kinase_dom"/>
</dbReference>
<dbReference type="AlphaFoldDB" id="A0A2A6RPG5"/>
<evidence type="ECO:0000259" key="14">
    <source>
        <dbReference type="PROSITE" id="PS50109"/>
    </source>
</evidence>
<dbReference type="InterPro" id="IPR000014">
    <property type="entry name" value="PAS"/>
</dbReference>
<dbReference type="Gene3D" id="3.30.565.10">
    <property type="entry name" value="Histidine kinase-like ATPase, C-terminal domain"/>
    <property type="match status" value="1"/>
</dbReference>
<dbReference type="InterPro" id="IPR050351">
    <property type="entry name" value="BphY/WalK/GraS-like"/>
</dbReference>
<sequence length="878" mass="94580">MRLIIRTLTGRISTKIVVPYLLLAIVLVATVTFVAAWVTAGSLQDRLNNRLVEAGQATSDALVALEDRQIEELRTIAFTEGMAEALAAGDEARLVRLLRPIWANMGLHTLVLFDPTGQPLVSWQRPPEAGPGDAPQPLELDDLEQWWLAQQILYQQSDAYGDKFSTFREDRLWTAAPLWLDDGLVGGAMVALPLPELLRWLQERSQAGITTFYDGRGVAVATTQLLAGDALVPPIPLAVLAELAEARSLAEPGHIQDVGIIGGREYQLAYSPLRVRRTMDGFFAVALPQSFIISSWQTQRVPLLLLSMALLGAVVAVGALVARQITRPLQELVGTAQAVAGGDLERRSGVRSRDELGLLARAFNQMTGRLLHLYTTSRDLGGKRQVDDIVAQAGRSVAQLVPDAATLVALHEGDHWRIVVAPCADLELLLLAGAPHGDEVGLHAAARRANGFTLVRQDARRLRALDLPPTYNEVGYMALYAQGQLIGLLVVLHHQPGVFSSGIHAPLLAIAGMTATALHNVGLYSDVEREGVRRAAILGGIADAVVVCDRRGRIVMMNPAAESLFAINDWRRRSYYFARLPLKPLNDGQAQPDERPTRYTLHGRTLSARVAQLPGRDDAGEGEVIVLRDISDEAAMERAKTDLIALISHELRTPLTAITSATDMLAKGIGGPLAPLQSELIDTSLRQSQAMSVLIDKAIMIAGIETNSLELELASTGVQSVVEMALGPLRAAAAAVEVTIELEIPTNLPMICADARLLSFALGQLLDNAIKYGEGAPITITAAHHDQGVALTVRDSGPGIAAERLPKLFERLQRSDDALNHAPRGLGLGLVLARKLTERQGGSLSVTSQLGEGSAFTIILPQGNSHEQTTHYLSSSRA</sequence>
<dbReference type="PANTHER" id="PTHR42878:SF7">
    <property type="entry name" value="SENSOR HISTIDINE KINASE GLRK"/>
    <property type="match status" value="1"/>
</dbReference>
<gene>
    <name evidence="16" type="ORF">CJ255_02275</name>
</gene>
<dbReference type="InterPro" id="IPR029150">
    <property type="entry name" value="dCache_3"/>
</dbReference>
<evidence type="ECO:0000256" key="4">
    <source>
        <dbReference type="ARBA" id="ARBA00022553"/>
    </source>
</evidence>
<organism evidence="16 17">
    <name type="scientific">Candidatus Viridilinea mediisalina</name>
    <dbReference type="NCBI Taxonomy" id="2024553"/>
    <lineage>
        <taxon>Bacteria</taxon>
        <taxon>Bacillati</taxon>
        <taxon>Chloroflexota</taxon>
        <taxon>Chloroflexia</taxon>
        <taxon>Chloroflexales</taxon>
        <taxon>Chloroflexineae</taxon>
        <taxon>Oscillochloridaceae</taxon>
        <taxon>Candidatus Viridilinea</taxon>
    </lineage>
</organism>
<dbReference type="PROSITE" id="PS50109">
    <property type="entry name" value="HIS_KIN"/>
    <property type="match status" value="1"/>
</dbReference>
<dbReference type="PROSITE" id="PS50885">
    <property type="entry name" value="HAMP"/>
    <property type="match status" value="1"/>
</dbReference>
<dbReference type="RefSeq" id="WP_097642475.1">
    <property type="nucleotide sequence ID" value="NZ_NQWI01000005.1"/>
</dbReference>
<keyword evidence="17" id="KW-1185">Reference proteome</keyword>
<evidence type="ECO:0000256" key="5">
    <source>
        <dbReference type="ARBA" id="ARBA00022679"/>
    </source>
</evidence>
<comment type="subcellular location">
    <subcellularLocation>
        <location evidence="2">Membrane</location>
        <topology evidence="2">Multi-pass membrane protein</topology>
    </subcellularLocation>
</comment>
<dbReference type="Pfam" id="PF02518">
    <property type="entry name" value="HATPase_c"/>
    <property type="match status" value="1"/>
</dbReference>
<protein>
    <recommendedName>
        <fullName evidence="3">histidine kinase</fullName>
        <ecNumber evidence="3">2.7.13.3</ecNumber>
    </recommendedName>
</protein>
<evidence type="ECO:0000256" key="10">
    <source>
        <dbReference type="ARBA" id="ARBA00022989"/>
    </source>
</evidence>
<dbReference type="CDD" id="cd00082">
    <property type="entry name" value="HisKA"/>
    <property type="match status" value="1"/>
</dbReference>
<evidence type="ECO:0000256" key="7">
    <source>
        <dbReference type="ARBA" id="ARBA00022741"/>
    </source>
</evidence>
<dbReference type="SMART" id="SM00304">
    <property type="entry name" value="HAMP"/>
    <property type="match status" value="1"/>
</dbReference>
<dbReference type="GO" id="GO:0030295">
    <property type="term" value="F:protein kinase activator activity"/>
    <property type="evidence" value="ECO:0007669"/>
    <property type="project" value="TreeGrafter"/>
</dbReference>
<dbReference type="Gene3D" id="3.30.450.20">
    <property type="entry name" value="PAS domain"/>
    <property type="match status" value="1"/>
</dbReference>
<dbReference type="Gene3D" id="1.10.287.130">
    <property type="match status" value="1"/>
</dbReference>
<dbReference type="PRINTS" id="PR00344">
    <property type="entry name" value="BCTRLSENSOR"/>
</dbReference>
<dbReference type="GO" id="GO:0007234">
    <property type="term" value="P:osmosensory signaling via phosphorelay pathway"/>
    <property type="evidence" value="ECO:0007669"/>
    <property type="project" value="TreeGrafter"/>
</dbReference>
<dbReference type="GO" id="GO:0005524">
    <property type="term" value="F:ATP binding"/>
    <property type="evidence" value="ECO:0007669"/>
    <property type="project" value="UniProtKB-KW"/>
</dbReference>
<dbReference type="EC" id="2.7.13.3" evidence="3"/>
<dbReference type="GO" id="GO:0000156">
    <property type="term" value="F:phosphorelay response regulator activity"/>
    <property type="evidence" value="ECO:0007669"/>
    <property type="project" value="TreeGrafter"/>
</dbReference>
<dbReference type="SUPFAM" id="SSF55781">
    <property type="entry name" value="GAF domain-like"/>
    <property type="match status" value="1"/>
</dbReference>
<dbReference type="Pfam" id="PF14827">
    <property type="entry name" value="dCache_3"/>
    <property type="match status" value="1"/>
</dbReference>
<keyword evidence="7" id="KW-0547">Nucleotide-binding</keyword>
<keyword evidence="6 13" id="KW-0812">Transmembrane</keyword>
<evidence type="ECO:0000256" key="12">
    <source>
        <dbReference type="ARBA" id="ARBA00023136"/>
    </source>
</evidence>
<evidence type="ECO:0000313" key="17">
    <source>
        <dbReference type="Proteomes" id="UP000220527"/>
    </source>
</evidence>
<dbReference type="EMBL" id="NQWI01000005">
    <property type="protein sequence ID" value="PDW04740.1"/>
    <property type="molecule type" value="Genomic_DNA"/>
</dbReference>
<comment type="catalytic activity">
    <reaction evidence="1">
        <text>ATP + protein L-histidine = ADP + protein N-phospho-L-histidine.</text>
        <dbReference type="EC" id="2.7.13.3"/>
    </reaction>
</comment>
<evidence type="ECO:0000256" key="8">
    <source>
        <dbReference type="ARBA" id="ARBA00022777"/>
    </source>
</evidence>
<dbReference type="InterPro" id="IPR003594">
    <property type="entry name" value="HATPase_dom"/>
</dbReference>
<keyword evidence="5" id="KW-0808">Transferase</keyword>
<evidence type="ECO:0000256" key="6">
    <source>
        <dbReference type="ARBA" id="ARBA00022692"/>
    </source>
</evidence>
<dbReference type="CDD" id="cd06225">
    <property type="entry name" value="HAMP"/>
    <property type="match status" value="1"/>
</dbReference>
<dbReference type="PANTHER" id="PTHR42878">
    <property type="entry name" value="TWO-COMPONENT HISTIDINE KINASE"/>
    <property type="match status" value="1"/>
</dbReference>
<dbReference type="Proteomes" id="UP000220527">
    <property type="component" value="Unassembled WGS sequence"/>
</dbReference>
<keyword evidence="9" id="KW-0067">ATP-binding</keyword>
<dbReference type="CDD" id="cd00075">
    <property type="entry name" value="HATPase"/>
    <property type="match status" value="1"/>
</dbReference>
<dbReference type="Gene3D" id="3.30.450.40">
    <property type="match status" value="1"/>
</dbReference>
<dbReference type="SMART" id="SM00388">
    <property type="entry name" value="HisKA"/>
    <property type="match status" value="1"/>
</dbReference>
<evidence type="ECO:0000313" key="16">
    <source>
        <dbReference type="EMBL" id="PDW04740.1"/>
    </source>
</evidence>
<dbReference type="GO" id="GO:0016020">
    <property type="term" value="C:membrane"/>
    <property type="evidence" value="ECO:0007669"/>
    <property type="project" value="UniProtKB-SubCell"/>
</dbReference>
<dbReference type="SUPFAM" id="SSF55785">
    <property type="entry name" value="PYP-like sensor domain (PAS domain)"/>
    <property type="match status" value="1"/>
</dbReference>
<dbReference type="InterPro" id="IPR035965">
    <property type="entry name" value="PAS-like_dom_sf"/>
</dbReference>
<proteinExistence type="predicted"/>
<keyword evidence="4" id="KW-0597">Phosphoprotein</keyword>
<feature type="domain" description="HAMP" evidence="15">
    <location>
        <begin position="323"/>
        <end position="375"/>
    </location>
</feature>
<evidence type="ECO:0000256" key="3">
    <source>
        <dbReference type="ARBA" id="ARBA00012438"/>
    </source>
</evidence>
<dbReference type="SUPFAM" id="SSF158472">
    <property type="entry name" value="HAMP domain-like"/>
    <property type="match status" value="1"/>
</dbReference>
<dbReference type="Pfam" id="PF00512">
    <property type="entry name" value="HisKA"/>
    <property type="match status" value="1"/>
</dbReference>
<feature type="domain" description="Histidine kinase" evidence="14">
    <location>
        <begin position="646"/>
        <end position="864"/>
    </location>
</feature>
<dbReference type="SUPFAM" id="SSF47384">
    <property type="entry name" value="Homodimeric domain of signal transducing histidine kinase"/>
    <property type="match status" value="1"/>
</dbReference>